<evidence type="ECO:0000313" key="2">
    <source>
        <dbReference type="Proteomes" id="UP001198630"/>
    </source>
</evidence>
<accession>A0AAW4XN79</accession>
<dbReference type="RefSeq" id="WP_230792192.1">
    <property type="nucleotide sequence ID" value="NZ_JAJNCO010000016.1"/>
</dbReference>
<reference evidence="1" key="1">
    <citation type="submission" date="2021-11" db="EMBL/GenBank/DDBJ databases">
        <title>Development of a sustainable strategy for remediation of hydrocarbon-contaminated territories based on the waste exchange concept.</title>
        <authorList>
            <person name="Elkin A."/>
        </authorList>
    </citation>
    <scope>NUCLEOTIDE SEQUENCE</scope>
    <source>
        <strain evidence="1">IEGM 757</strain>
    </source>
</reference>
<dbReference type="AlphaFoldDB" id="A0AAW4XN79"/>
<proteinExistence type="predicted"/>
<sequence length="243" mass="26390">MRVGVYIDGFNLYYGARYLCGRGTVGWRWLDLRRLSANLVAAHSGWAGASIERVVYCTARISGRDNNIGAREQDVYLRALQVSGSVDELSLGTYVARTTTAPLAVADKKGRPVLTHPGWPVMVKDGGGNDDPEAVFMVSIARREEKGSDVNVASHLLLDVLDGRVDAAVVISNDSDLAFPVAQARLRVPVGMINPTKNYPSGRLSGDPQAGAGRHWWYQLTPQDLYAAQLPSTIGTIVKPTPW</sequence>
<protein>
    <submittedName>
        <fullName evidence="1">NYN domain-containing protein</fullName>
    </submittedName>
</protein>
<gene>
    <name evidence="1" type="ORF">LQ384_23500</name>
</gene>
<name>A0AAW4XN79_RHORH</name>
<dbReference type="Proteomes" id="UP001198630">
    <property type="component" value="Unassembled WGS sequence"/>
</dbReference>
<evidence type="ECO:0000313" key="1">
    <source>
        <dbReference type="EMBL" id="MCD2114085.1"/>
    </source>
</evidence>
<dbReference type="Gene3D" id="3.40.50.1010">
    <property type="entry name" value="5'-nuclease"/>
    <property type="match status" value="1"/>
</dbReference>
<dbReference type="EMBL" id="JAJNCO010000016">
    <property type="protein sequence ID" value="MCD2114085.1"/>
    <property type="molecule type" value="Genomic_DNA"/>
</dbReference>
<organism evidence="1 2">
    <name type="scientific">Rhodococcus rhodochrous</name>
    <dbReference type="NCBI Taxonomy" id="1829"/>
    <lineage>
        <taxon>Bacteria</taxon>
        <taxon>Bacillati</taxon>
        <taxon>Actinomycetota</taxon>
        <taxon>Actinomycetes</taxon>
        <taxon>Mycobacteriales</taxon>
        <taxon>Nocardiaceae</taxon>
        <taxon>Rhodococcus</taxon>
    </lineage>
</organism>
<comment type="caution">
    <text evidence="1">The sequence shown here is derived from an EMBL/GenBank/DDBJ whole genome shotgun (WGS) entry which is preliminary data.</text>
</comment>
<dbReference type="CDD" id="cd18722">
    <property type="entry name" value="PIN_NicB-like"/>
    <property type="match status" value="1"/>
</dbReference>